<comment type="caution">
    <text evidence="6">The sequence shown here is derived from an EMBL/GenBank/DDBJ whole genome shotgun (WGS) entry which is preliminary data.</text>
</comment>
<dbReference type="Gene3D" id="1.10.357.10">
    <property type="entry name" value="Tetracycline Repressor, domain 2"/>
    <property type="match status" value="1"/>
</dbReference>
<dbReference type="PANTHER" id="PTHR30055:SF234">
    <property type="entry name" value="HTH-TYPE TRANSCRIPTIONAL REGULATOR BETI"/>
    <property type="match status" value="1"/>
</dbReference>
<dbReference type="EMBL" id="JACJJC010000022">
    <property type="protein sequence ID" value="MBM6704834.1"/>
    <property type="molecule type" value="Genomic_DNA"/>
</dbReference>
<organism evidence="6 7">
    <name type="scientific">Sutterella massiliensis</name>
    <dbReference type="NCBI Taxonomy" id="1816689"/>
    <lineage>
        <taxon>Bacteria</taxon>
        <taxon>Pseudomonadati</taxon>
        <taxon>Pseudomonadota</taxon>
        <taxon>Betaproteobacteria</taxon>
        <taxon>Burkholderiales</taxon>
        <taxon>Sutterellaceae</taxon>
        <taxon>Sutterella</taxon>
    </lineage>
</organism>
<proteinExistence type="predicted"/>
<dbReference type="SUPFAM" id="SSF46689">
    <property type="entry name" value="Homeodomain-like"/>
    <property type="match status" value="1"/>
</dbReference>
<dbReference type="InterPro" id="IPR041479">
    <property type="entry name" value="TetR_CgmR_C"/>
</dbReference>
<dbReference type="PANTHER" id="PTHR30055">
    <property type="entry name" value="HTH-TYPE TRANSCRIPTIONAL REGULATOR RUTR"/>
    <property type="match status" value="1"/>
</dbReference>
<protein>
    <submittedName>
        <fullName evidence="6">TetR/AcrR family transcriptional regulator</fullName>
    </submittedName>
</protein>
<keyword evidence="7" id="KW-1185">Reference proteome</keyword>
<dbReference type="Pfam" id="PF00440">
    <property type="entry name" value="TetR_N"/>
    <property type="match status" value="1"/>
</dbReference>
<dbReference type="InterPro" id="IPR050109">
    <property type="entry name" value="HTH-type_TetR-like_transc_reg"/>
</dbReference>
<dbReference type="Pfam" id="PF17937">
    <property type="entry name" value="TetR_C_28"/>
    <property type="match status" value="1"/>
</dbReference>
<dbReference type="InterPro" id="IPR001647">
    <property type="entry name" value="HTH_TetR"/>
</dbReference>
<sequence>MSSLKAQKTRSALLAAARDVILELGIDRLSMDRVAQTAGMSKGAVMYHFKTRRALLAALVEEYAEHLESRLKASEALFEGTPDETFFSGYVEWYRSFDRDNAHWAHIGTTLLNQNFQDPELLEPVRRWYEKTFSRLRALPKEKQPMALLCIMALEGLFYTHKFGLDPLRDEEKNEIYASIRRAFPAKAALQTLPKTASLETEDDHAAS</sequence>
<feature type="DNA-binding region" description="H-T-H motif" evidence="4">
    <location>
        <begin position="30"/>
        <end position="49"/>
    </location>
</feature>
<dbReference type="PRINTS" id="PR00455">
    <property type="entry name" value="HTHTETR"/>
</dbReference>
<keyword evidence="1" id="KW-0805">Transcription regulation</keyword>
<evidence type="ECO:0000313" key="6">
    <source>
        <dbReference type="EMBL" id="MBM6704834.1"/>
    </source>
</evidence>
<evidence type="ECO:0000256" key="1">
    <source>
        <dbReference type="ARBA" id="ARBA00023015"/>
    </source>
</evidence>
<keyword evidence="2 4" id="KW-0238">DNA-binding</keyword>
<accession>A0ABS2DU05</accession>
<feature type="domain" description="HTH tetR-type" evidence="5">
    <location>
        <begin position="7"/>
        <end position="67"/>
    </location>
</feature>
<dbReference type="Proteomes" id="UP000715095">
    <property type="component" value="Unassembled WGS sequence"/>
</dbReference>
<dbReference type="RefSeq" id="WP_205104204.1">
    <property type="nucleotide sequence ID" value="NZ_JACJJC010000022.1"/>
</dbReference>
<evidence type="ECO:0000313" key="7">
    <source>
        <dbReference type="Proteomes" id="UP000715095"/>
    </source>
</evidence>
<evidence type="ECO:0000256" key="4">
    <source>
        <dbReference type="PROSITE-ProRule" id="PRU00335"/>
    </source>
</evidence>
<evidence type="ECO:0000259" key="5">
    <source>
        <dbReference type="PROSITE" id="PS50977"/>
    </source>
</evidence>
<dbReference type="PROSITE" id="PS50977">
    <property type="entry name" value="HTH_TETR_2"/>
    <property type="match status" value="1"/>
</dbReference>
<gene>
    <name evidence="6" type="ORF">H6A60_10120</name>
</gene>
<reference evidence="6 7" key="1">
    <citation type="journal article" date="2021" name="Sci. Rep.">
        <title>The distribution of antibiotic resistance genes in chicken gut microbiota commensals.</title>
        <authorList>
            <person name="Juricova H."/>
            <person name="Matiasovicova J."/>
            <person name="Kubasova T."/>
            <person name="Cejkova D."/>
            <person name="Rychlik I."/>
        </authorList>
    </citation>
    <scope>NUCLEOTIDE SEQUENCE [LARGE SCALE GENOMIC DNA]</scope>
    <source>
        <strain evidence="6 7">An829</strain>
    </source>
</reference>
<keyword evidence="3" id="KW-0804">Transcription</keyword>
<evidence type="ECO:0000256" key="2">
    <source>
        <dbReference type="ARBA" id="ARBA00023125"/>
    </source>
</evidence>
<dbReference type="InterPro" id="IPR009057">
    <property type="entry name" value="Homeodomain-like_sf"/>
</dbReference>
<name>A0ABS2DU05_9BURK</name>
<evidence type="ECO:0000256" key="3">
    <source>
        <dbReference type="ARBA" id="ARBA00023163"/>
    </source>
</evidence>